<feature type="compositionally biased region" description="Polar residues" evidence="1">
    <location>
        <begin position="133"/>
        <end position="142"/>
    </location>
</feature>
<evidence type="ECO:0000256" key="1">
    <source>
        <dbReference type="SAM" id="MobiDB-lite"/>
    </source>
</evidence>
<reference evidence="2 3" key="1">
    <citation type="submission" date="2020-02" db="EMBL/GenBank/DDBJ databases">
        <title>Whole-genome analyses of novel actinobacteria.</title>
        <authorList>
            <person name="Sahin N."/>
            <person name="Tatar D."/>
        </authorList>
    </citation>
    <scope>NUCLEOTIDE SEQUENCE [LARGE SCALE GENOMIC DNA]</scope>
    <source>
        <strain evidence="2 3">SB3404</strain>
    </source>
</reference>
<dbReference type="Proteomes" id="UP000477722">
    <property type="component" value="Unassembled WGS sequence"/>
</dbReference>
<evidence type="ECO:0000313" key="2">
    <source>
        <dbReference type="EMBL" id="NGO68228.1"/>
    </source>
</evidence>
<proteinExistence type="predicted"/>
<evidence type="ECO:0000313" key="3">
    <source>
        <dbReference type="Proteomes" id="UP000477722"/>
    </source>
</evidence>
<comment type="caution">
    <text evidence="2">The sequence shown here is derived from an EMBL/GenBank/DDBJ whole genome shotgun (WGS) entry which is preliminary data.</text>
</comment>
<gene>
    <name evidence="2" type="ORF">G5C65_07650</name>
</gene>
<accession>A0A6G4WSZ4</accession>
<organism evidence="2 3">
    <name type="scientific">Streptomyces boncukensis</name>
    <dbReference type="NCBI Taxonomy" id="2711219"/>
    <lineage>
        <taxon>Bacteria</taxon>
        <taxon>Bacillati</taxon>
        <taxon>Actinomycetota</taxon>
        <taxon>Actinomycetes</taxon>
        <taxon>Kitasatosporales</taxon>
        <taxon>Streptomycetaceae</taxon>
        <taxon>Streptomyces</taxon>
    </lineage>
</organism>
<dbReference type="EMBL" id="JAAKZZ010000049">
    <property type="protein sequence ID" value="NGO68228.1"/>
    <property type="molecule type" value="Genomic_DNA"/>
</dbReference>
<dbReference type="AlphaFoldDB" id="A0A6G4WSZ4"/>
<keyword evidence="3" id="KW-1185">Reference proteome</keyword>
<protein>
    <submittedName>
        <fullName evidence="2">Uncharacterized protein</fullName>
    </submittedName>
</protein>
<sequence length="142" mass="15616">MLDVLGDHPEAVEADLIRYYGYAHGPGGPLAAFWRGEMTLRLLRVLVEHLPPDSATARAQAGHHWTHRDYAAADTVDLLGLLVTQFANAHRDPKTPAAPMPEPGWRPGDPSPDEVEAAKHEKQTQARAAYDRITSQVLPERG</sequence>
<name>A0A6G4WSZ4_9ACTN</name>
<feature type="region of interest" description="Disordered" evidence="1">
    <location>
        <begin position="90"/>
        <end position="142"/>
    </location>
</feature>